<dbReference type="EMBL" id="LAZR01034952">
    <property type="protein sequence ID" value="KKL28844.1"/>
    <property type="molecule type" value="Genomic_DNA"/>
</dbReference>
<protein>
    <submittedName>
        <fullName evidence="1">Uncharacterized protein</fullName>
    </submittedName>
</protein>
<comment type="caution">
    <text evidence="1">The sequence shown here is derived from an EMBL/GenBank/DDBJ whole genome shotgun (WGS) entry which is preliminary data.</text>
</comment>
<organism evidence="1">
    <name type="scientific">marine sediment metagenome</name>
    <dbReference type="NCBI Taxonomy" id="412755"/>
    <lineage>
        <taxon>unclassified sequences</taxon>
        <taxon>metagenomes</taxon>
        <taxon>ecological metagenomes</taxon>
    </lineage>
</organism>
<sequence length="62" mass="7127">MKVKQLKEWLSHFIDEADVEYSLLPSRESHWLPEYSVQLHVTIDSKPTGATLNLDEEANSEA</sequence>
<name>A0A0F9C3Q2_9ZZZZ</name>
<accession>A0A0F9C3Q2</accession>
<proteinExistence type="predicted"/>
<reference evidence="1" key="1">
    <citation type="journal article" date="2015" name="Nature">
        <title>Complex archaea that bridge the gap between prokaryotes and eukaryotes.</title>
        <authorList>
            <person name="Spang A."/>
            <person name="Saw J.H."/>
            <person name="Jorgensen S.L."/>
            <person name="Zaremba-Niedzwiedzka K."/>
            <person name="Martijn J."/>
            <person name="Lind A.E."/>
            <person name="van Eijk R."/>
            <person name="Schleper C."/>
            <person name="Guy L."/>
            <person name="Ettema T.J."/>
        </authorList>
    </citation>
    <scope>NUCLEOTIDE SEQUENCE</scope>
</reference>
<dbReference type="AlphaFoldDB" id="A0A0F9C3Q2"/>
<gene>
    <name evidence="1" type="ORF">LCGC14_2371090</name>
</gene>
<evidence type="ECO:0000313" key="1">
    <source>
        <dbReference type="EMBL" id="KKL28844.1"/>
    </source>
</evidence>